<organism evidence="1 2">
    <name type="scientific">Rhizobium halophytocola</name>
    <dbReference type="NCBI Taxonomy" id="735519"/>
    <lineage>
        <taxon>Bacteria</taxon>
        <taxon>Pseudomonadati</taxon>
        <taxon>Pseudomonadota</taxon>
        <taxon>Alphaproteobacteria</taxon>
        <taxon>Hyphomicrobiales</taxon>
        <taxon>Rhizobiaceae</taxon>
        <taxon>Rhizobium/Agrobacterium group</taxon>
        <taxon>Rhizobium</taxon>
    </lineage>
</organism>
<dbReference type="NCBIfam" id="TIGR02522">
    <property type="entry name" value="pilus_cpaD"/>
    <property type="match status" value="1"/>
</dbReference>
<evidence type="ECO:0000313" key="2">
    <source>
        <dbReference type="Proteomes" id="UP000759443"/>
    </source>
</evidence>
<evidence type="ECO:0000313" key="1">
    <source>
        <dbReference type="EMBL" id="MBP1851752.1"/>
    </source>
</evidence>
<name>A0ABS4E1D4_9HYPH</name>
<proteinExistence type="predicted"/>
<reference evidence="1 2" key="1">
    <citation type="submission" date="2021-03" db="EMBL/GenBank/DDBJ databases">
        <title>Genomic Encyclopedia of Type Strains, Phase IV (KMG-IV): sequencing the most valuable type-strain genomes for metagenomic binning, comparative biology and taxonomic classification.</title>
        <authorList>
            <person name="Goeker M."/>
        </authorList>
    </citation>
    <scope>NUCLEOTIDE SEQUENCE [LARGE SCALE GENOMIC DNA]</scope>
    <source>
        <strain evidence="1 2">DSM 21600</strain>
    </source>
</reference>
<dbReference type="PROSITE" id="PS51257">
    <property type="entry name" value="PROKAR_LIPOPROTEIN"/>
    <property type="match status" value="1"/>
</dbReference>
<accession>A0ABS4E1D4</accession>
<dbReference type="Pfam" id="PF09476">
    <property type="entry name" value="Pilus_CpaD"/>
    <property type="match status" value="1"/>
</dbReference>
<dbReference type="RefSeq" id="WP_209946596.1">
    <property type="nucleotide sequence ID" value="NZ_JAGGJU010000008.1"/>
</dbReference>
<dbReference type="EMBL" id="JAGGJU010000008">
    <property type="protein sequence ID" value="MBP1851752.1"/>
    <property type="molecule type" value="Genomic_DNA"/>
</dbReference>
<comment type="caution">
    <text evidence="1">The sequence shown here is derived from an EMBL/GenBank/DDBJ whole genome shotgun (WGS) entry which is preliminary data.</text>
</comment>
<keyword evidence="2" id="KW-1185">Reference proteome</keyword>
<dbReference type="InterPro" id="IPR013361">
    <property type="entry name" value="Pilus_CpaD"/>
</dbReference>
<dbReference type="InterPro" id="IPR019027">
    <property type="entry name" value="Pilus_biogenesis_CpaD-related"/>
</dbReference>
<sequence>MAPSRLFLSGPVKGRTLLAVGLLAAATALSGCGNMNRDDTTTGAIPDDYRTRHPIVLNQVEHAIDLPISGSDSRLTVGMRDTIGGFASAYKSDSSAIVQIMLPSGSANAAAARHLSKDIRRTLINAGVPSGRIVFTAYQAGGYGNAAPVRLSYVAMTASTAPCGQWPEDLANDTFQNRNWENFGCSTQANLAAQIANPTDLLGPRKPAPIDAERRGNVIEKYRSGANTATAD</sequence>
<protein>
    <submittedName>
        <fullName evidence="1">Pilus assembly protein CpaD</fullName>
    </submittedName>
</protein>
<dbReference type="Proteomes" id="UP000759443">
    <property type="component" value="Unassembled WGS sequence"/>
</dbReference>
<gene>
    <name evidence="1" type="ORF">J2Z17_003200</name>
</gene>